<reference evidence="2 3" key="1">
    <citation type="submission" date="2018-06" db="EMBL/GenBank/DDBJ databases">
        <authorList>
            <consortium name="Pathogen Informatics"/>
            <person name="Doyle S."/>
        </authorList>
    </citation>
    <scope>NUCLEOTIDE SEQUENCE [LARGE SCALE GENOMIC DNA]</scope>
    <source>
        <strain evidence="2 3">NCTC5052</strain>
    </source>
</reference>
<feature type="transmembrane region" description="Helical" evidence="1">
    <location>
        <begin position="21"/>
        <end position="39"/>
    </location>
</feature>
<sequence length="42" mass="4853">MNKKLIAEASRFQSSQERKGFWWLILGTVVAALIVLFIFNLL</sequence>
<keyword evidence="1" id="KW-0812">Transmembrane</keyword>
<dbReference type="RefSeq" id="WP_254901997.1">
    <property type="nucleotide sequence ID" value="NZ_CAYAHK010000025.1"/>
</dbReference>
<name>A0A377XW41_KLEPN</name>
<evidence type="ECO:0000313" key="2">
    <source>
        <dbReference type="EMBL" id="STT92808.1"/>
    </source>
</evidence>
<proteinExistence type="predicted"/>
<dbReference type="Proteomes" id="UP000254103">
    <property type="component" value="Unassembled WGS sequence"/>
</dbReference>
<evidence type="ECO:0000313" key="3">
    <source>
        <dbReference type="Proteomes" id="UP000254103"/>
    </source>
</evidence>
<keyword evidence="1" id="KW-0472">Membrane</keyword>
<gene>
    <name evidence="2" type="ORF">NCTC5052_01192</name>
</gene>
<evidence type="ECO:0000256" key="1">
    <source>
        <dbReference type="SAM" id="Phobius"/>
    </source>
</evidence>
<keyword evidence="1" id="KW-1133">Transmembrane helix</keyword>
<protein>
    <submittedName>
        <fullName evidence="2">Uncharacterized protein</fullName>
    </submittedName>
</protein>
<organism evidence="2 3">
    <name type="scientific">Klebsiella pneumoniae</name>
    <dbReference type="NCBI Taxonomy" id="573"/>
    <lineage>
        <taxon>Bacteria</taxon>
        <taxon>Pseudomonadati</taxon>
        <taxon>Pseudomonadota</taxon>
        <taxon>Gammaproteobacteria</taxon>
        <taxon>Enterobacterales</taxon>
        <taxon>Enterobacteriaceae</taxon>
        <taxon>Klebsiella/Raoultella group</taxon>
        <taxon>Klebsiella</taxon>
        <taxon>Klebsiella pneumoniae complex</taxon>
    </lineage>
</organism>
<dbReference type="AlphaFoldDB" id="A0A377XW41"/>
<dbReference type="EMBL" id="UGLJ01000002">
    <property type="protein sequence ID" value="STT92808.1"/>
    <property type="molecule type" value="Genomic_DNA"/>
</dbReference>
<accession>A0A377XW41</accession>